<dbReference type="EMBL" id="LRGB01004850">
    <property type="protein sequence ID" value="KZS02261.1"/>
    <property type="molecule type" value="Genomic_DNA"/>
</dbReference>
<feature type="non-terminal residue" evidence="2">
    <location>
        <position position="40"/>
    </location>
</feature>
<organism evidence="2 3">
    <name type="scientific">Daphnia magna</name>
    <dbReference type="NCBI Taxonomy" id="35525"/>
    <lineage>
        <taxon>Eukaryota</taxon>
        <taxon>Metazoa</taxon>
        <taxon>Ecdysozoa</taxon>
        <taxon>Arthropoda</taxon>
        <taxon>Crustacea</taxon>
        <taxon>Branchiopoda</taxon>
        <taxon>Diplostraca</taxon>
        <taxon>Cladocera</taxon>
        <taxon>Anomopoda</taxon>
        <taxon>Daphniidae</taxon>
        <taxon>Daphnia</taxon>
    </lineage>
</organism>
<comment type="caution">
    <text evidence="2">The sequence shown here is derived from an EMBL/GenBank/DDBJ whole genome shotgun (WGS) entry which is preliminary data.</text>
</comment>
<protein>
    <submittedName>
        <fullName evidence="2">Uncharacterized protein</fullName>
    </submittedName>
</protein>
<dbReference type="Proteomes" id="UP000076858">
    <property type="component" value="Unassembled WGS sequence"/>
</dbReference>
<proteinExistence type="predicted"/>
<keyword evidence="3" id="KW-1185">Reference proteome</keyword>
<dbReference type="AlphaFoldDB" id="A0A162C8W7"/>
<sequence length="40" mass="4651">MMRLPDLNSKIEEHKTQSLLKKRRDSGKDVFGAQTVIDKH</sequence>
<evidence type="ECO:0000313" key="2">
    <source>
        <dbReference type="EMBL" id="KZS02261.1"/>
    </source>
</evidence>
<feature type="region of interest" description="Disordered" evidence="1">
    <location>
        <begin position="17"/>
        <end position="40"/>
    </location>
</feature>
<accession>A0A162C8W7</accession>
<gene>
    <name evidence="2" type="ORF">APZ42_000764</name>
</gene>
<name>A0A162C8W7_9CRUS</name>
<evidence type="ECO:0000256" key="1">
    <source>
        <dbReference type="SAM" id="MobiDB-lite"/>
    </source>
</evidence>
<evidence type="ECO:0000313" key="3">
    <source>
        <dbReference type="Proteomes" id="UP000076858"/>
    </source>
</evidence>
<reference evidence="2 3" key="1">
    <citation type="submission" date="2016-03" db="EMBL/GenBank/DDBJ databases">
        <title>EvidentialGene: Evidence-directed Construction of Genes on Genomes.</title>
        <authorList>
            <person name="Gilbert D.G."/>
            <person name="Choi J.-H."/>
            <person name="Mockaitis K."/>
            <person name="Colbourne J."/>
            <person name="Pfrender M."/>
        </authorList>
    </citation>
    <scope>NUCLEOTIDE SEQUENCE [LARGE SCALE GENOMIC DNA]</scope>
    <source>
        <strain evidence="2 3">Xinb3</strain>
        <tissue evidence="2">Complete organism</tissue>
    </source>
</reference>